<sequence length="166" mass="18868">MHTITLVFAKQTVLQLFAICARNSPRCTFRRYCGFLHSFPMPTSQCIGHMFVELFRLVALTADSDRILGSICGVRCYNRRIHSCTSWFHLYGLNMSLMTKTPIIIAFYARFFGILAGDICSVAPLETSNYSFSRDRIITQTREVLIEVSSPEPGLGRLFCVDQMYG</sequence>
<evidence type="ECO:0000313" key="1">
    <source>
        <dbReference type="EMBL" id="KAF2462810.1"/>
    </source>
</evidence>
<keyword evidence="2" id="KW-1185">Reference proteome</keyword>
<accession>A0ACB6Q7M5</accession>
<name>A0ACB6Q7M5_9PLEO</name>
<dbReference type="EMBL" id="MU003562">
    <property type="protein sequence ID" value="KAF2462810.1"/>
    <property type="molecule type" value="Genomic_DNA"/>
</dbReference>
<proteinExistence type="predicted"/>
<gene>
    <name evidence="1" type="ORF">BDR25DRAFT_363555</name>
</gene>
<dbReference type="Proteomes" id="UP000799755">
    <property type="component" value="Unassembled WGS sequence"/>
</dbReference>
<evidence type="ECO:0000313" key="2">
    <source>
        <dbReference type="Proteomes" id="UP000799755"/>
    </source>
</evidence>
<organism evidence="1 2">
    <name type="scientific">Lindgomyces ingoldianus</name>
    <dbReference type="NCBI Taxonomy" id="673940"/>
    <lineage>
        <taxon>Eukaryota</taxon>
        <taxon>Fungi</taxon>
        <taxon>Dikarya</taxon>
        <taxon>Ascomycota</taxon>
        <taxon>Pezizomycotina</taxon>
        <taxon>Dothideomycetes</taxon>
        <taxon>Pleosporomycetidae</taxon>
        <taxon>Pleosporales</taxon>
        <taxon>Lindgomycetaceae</taxon>
        <taxon>Lindgomyces</taxon>
    </lineage>
</organism>
<reference evidence="1" key="1">
    <citation type="journal article" date="2020" name="Stud. Mycol.">
        <title>101 Dothideomycetes genomes: a test case for predicting lifestyles and emergence of pathogens.</title>
        <authorList>
            <person name="Haridas S."/>
            <person name="Albert R."/>
            <person name="Binder M."/>
            <person name="Bloem J."/>
            <person name="Labutti K."/>
            <person name="Salamov A."/>
            <person name="Andreopoulos B."/>
            <person name="Baker S."/>
            <person name="Barry K."/>
            <person name="Bills G."/>
            <person name="Bluhm B."/>
            <person name="Cannon C."/>
            <person name="Castanera R."/>
            <person name="Culley D."/>
            <person name="Daum C."/>
            <person name="Ezra D."/>
            <person name="Gonzalez J."/>
            <person name="Henrissat B."/>
            <person name="Kuo A."/>
            <person name="Liang C."/>
            <person name="Lipzen A."/>
            <person name="Lutzoni F."/>
            <person name="Magnuson J."/>
            <person name="Mondo S."/>
            <person name="Nolan M."/>
            <person name="Ohm R."/>
            <person name="Pangilinan J."/>
            <person name="Park H.-J."/>
            <person name="Ramirez L."/>
            <person name="Alfaro M."/>
            <person name="Sun H."/>
            <person name="Tritt A."/>
            <person name="Yoshinaga Y."/>
            <person name="Zwiers L.-H."/>
            <person name="Turgeon B."/>
            <person name="Goodwin S."/>
            <person name="Spatafora J."/>
            <person name="Crous P."/>
            <person name="Grigoriev I."/>
        </authorList>
    </citation>
    <scope>NUCLEOTIDE SEQUENCE</scope>
    <source>
        <strain evidence="1">ATCC 200398</strain>
    </source>
</reference>
<protein>
    <submittedName>
        <fullName evidence="1">Uncharacterized protein</fullName>
    </submittedName>
</protein>
<comment type="caution">
    <text evidence="1">The sequence shown here is derived from an EMBL/GenBank/DDBJ whole genome shotgun (WGS) entry which is preliminary data.</text>
</comment>